<accession>A0ABX1S320</accession>
<keyword evidence="1" id="KW-1133">Transmembrane helix</keyword>
<keyword evidence="3" id="KW-1185">Reference proteome</keyword>
<proteinExistence type="predicted"/>
<feature type="transmembrane region" description="Helical" evidence="1">
    <location>
        <begin position="7"/>
        <end position="29"/>
    </location>
</feature>
<gene>
    <name evidence="2" type="ORF">HHX25_16155</name>
</gene>
<organism evidence="2 3">
    <name type="scientific">Flavivirga algicola</name>
    <dbReference type="NCBI Taxonomy" id="2729136"/>
    <lineage>
        <taxon>Bacteria</taxon>
        <taxon>Pseudomonadati</taxon>
        <taxon>Bacteroidota</taxon>
        <taxon>Flavobacteriia</taxon>
        <taxon>Flavobacteriales</taxon>
        <taxon>Flavobacteriaceae</taxon>
        <taxon>Flavivirga</taxon>
    </lineage>
</organism>
<dbReference type="EMBL" id="JABBHF010000010">
    <property type="protein sequence ID" value="NMH89047.1"/>
    <property type="molecule type" value="Genomic_DNA"/>
</dbReference>
<comment type="caution">
    <text evidence="2">The sequence shown here is derived from an EMBL/GenBank/DDBJ whole genome shotgun (WGS) entry which is preliminary data.</text>
</comment>
<sequence length="212" mass="24440">MKRLLKTLKIFLISIAGLLGLILSGIFVYNNFFYEREMNQIKDNLDRIENVEVVNIWGHKDITLEEITARLKIDKKGEIVLYGLSKDVFNYPKSVSVSEIGGYSFTRFSCNGGINLNINIGQESEIGRQIGIPFNSASDVVENYDKILNVIDRLKQAPHLNHFTSANSESYLLVERKNSKDQDPIFNLLEIENKFEFAKTLKWTREDCYYNN</sequence>
<evidence type="ECO:0000313" key="3">
    <source>
        <dbReference type="Proteomes" id="UP000746690"/>
    </source>
</evidence>
<reference evidence="2 3" key="1">
    <citation type="submission" date="2020-04" db="EMBL/GenBank/DDBJ databases">
        <title>A Flavivirga sp. nov.</title>
        <authorList>
            <person name="Sun X."/>
        </authorList>
    </citation>
    <scope>NUCLEOTIDE SEQUENCE [LARGE SCALE GENOMIC DNA]</scope>
    <source>
        <strain evidence="2 3">Y03</strain>
    </source>
</reference>
<evidence type="ECO:0000256" key="1">
    <source>
        <dbReference type="SAM" id="Phobius"/>
    </source>
</evidence>
<name>A0ABX1S320_9FLAO</name>
<evidence type="ECO:0008006" key="4">
    <source>
        <dbReference type="Google" id="ProtNLM"/>
    </source>
</evidence>
<dbReference type="Proteomes" id="UP000746690">
    <property type="component" value="Unassembled WGS sequence"/>
</dbReference>
<keyword evidence="1" id="KW-0472">Membrane</keyword>
<dbReference type="RefSeq" id="WP_169675660.1">
    <property type="nucleotide sequence ID" value="NZ_JABBHF010000010.1"/>
</dbReference>
<keyword evidence="1" id="KW-0812">Transmembrane</keyword>
<protein>
    <recommendedName>
        <fullName evidence="4">DUF4230 domain-containing protein</fullName>
    </recommendedName>
</protein>
<evidence type="ECO:0000313" key="2">
    <source>
        <dbReference type="EMBL" id="NMH89047.1"/>
    </source>
</evidence>